<keyword evidence="5" id="KW-0808">Transferase</keyword>
<dbReference type="Proteomes" id="UP000594008">
    <property type="component" value="Chromosome"/>
</dbReference>
<dbReference type="AlphaFoldDB" id="A0A7M2TAL3"/>
<accession>A0A7M2TAL3</accession>
<keyword evidence="14" id="KW-1185">Reference proteome</keyword>
<evidence type="ECO:0000256" key="9">
    <source>
        <dbReference type="ARBA" id="ARBA00022840"/>
    </source>
</evidence>
<dbReference type="Gene3D" id="3.40.50.620">
    <property type="entry name" value="HUPs"/>
    <property type="match status" value="1"/>
</dbReference>
<evidence type="ECO:0000256" key="3">
    <source>
        <dbReference type="ARBA" id="ARBA00022630"/>
    </source>
</evidence>
<name>A0A7M2TAL3_STRCW</name>
<feature type="region of interest" description="Disordered" evidence="11">
    <location>
        <begin position="1"/>
        <end position="21"/>
    </location>
</feature>
<gene>
    <name evidence="13" type="ORF">IPT68_01735</name>
</gene>
<evidence type="ECO:0000256" key="2">
    <source>
        <dbReference type="ARBA" id="ARBA00012393"/>
    </source>
</evidence>
<dbReference type="CDD" id="cd02064">
    <property type="entry name" value="FAD_synthetase_N"/>
    <property type="match status" value="1"/>
</dbReference>
<keyword evidence="7" id="KW-0547">Nucleotide-binding</keyword>
<reference evidence="13 14" key="1">
    <citation type="submission" date="2020-10" db="EMBL/GenBank/DDBJ databases">
        <title>Streptomyces chromofuscus complate genome analysis.</title>
        <authorList>
            <person name="Anwar N."/>
        </authorList>
    </citation>
    <scope>NUCLEOTIDE SEQUENCE [LARGE SCALE GENOMIC DNA]</scope>
    <source>
        <strain evidence="13 14">DSM 40273</strain>
    </source>
</reference>
<keyword evidence="8" id="KW-0274">FAD</keyword>
<evidence type="ECO:0000256" key="7">
    <source>
        <dbReference type="ARBA" id="ARBA00022741"/>
    </source>
</evidence>
<dbReference type="InterPro" id="IPR014729">
    <property type="entry name" value="Rossmann-like_a/b/a_fold"/>
</dbReference>
<dbReference type="EMBL" id="CP063374">
    <property type="protein sequence ID" value="QOV44768.1"/>
    <property type="molecule type" value="Genomic_DNA"/>
</dbReference>
<comment type="pathway">
    <text evidence="1">Cofactor biosynthesis; FAD biosynthesis; FAD from FMN: step 1/1.</text>
</comment>
<dbReference type="UniPathway" id="UPA00277">
    <property type="reaction ID" value="UER00407"/>
</dbReference>
<keyword evidence="6" id="KW-0548">Nucleotidyltransferase</keyword>
<keyword evidence="4" id="KW-0288">FMN</keyword>
<evidence type="ECO:0000313" key="13">
    <source>
        <dbReference type="EMBL" id="QOV44768.1"/>
    </source>
</evidence>
<evidence type="ECO:0000256" key="4">
    <source>
        <dbReference type="ARBA" id="ARBA00022643"/>
    </source>
</evidence>
<evidence type="ECO:0000256" key="1">
    <source>
        <dbReference type="ARBA" id="ARBA00004726"/>
    </source>
</evidence>
<dbReference type="InterPro" id="IPR015864">
    <property type="entry name" value="FAD_synthase"/>
</dbReference>
<evidence type="ECO:0000256" key="5">
    <source>
        <dbReference type="ARBA" id="ARBA00022679"/>
    </source>
</evidence>
<proteinExistence type="predicted"/>
<dbReference type="GO" id="GO:0006747">
    <property type="term" value="P:FAD biosynthetic process"/>
    <property type="evidence" value="ECO:0007669"/>
    <property type="project" value="UniProtKB-UniPathway"/>
</dbReference>
<evidence type="ECO:0000313" key="14">
    <source>
        <dbReference type="Proteomes" id="UP000594008"/>
    </source>
</evidence>
<dbReference type="GO" id="GO:0005524">
    <property type="term" value="F:ATP binding"/>
    <property type="evidence" value="ECO:0007669"/>
    <property type="project" value="UniProtKB-KW"/>
</dbReference>
<evidence type="ECO:0000259" key="12">
    <source>
        <dbReference type="Pfam" id="PF06574"/>
    </source>
</evidence>
<protein>
    <recommendedName>
        <fullName evidence="2">FAD synthase</fullName>
        <ecNumber evidence="2">2.7.7.2</ecNumber>
    </recommendedName>
</protein>
<evidence type="ECO:0000256" key="8">
    <source>
        <dbReference type="ARBA" id="ARBA00022827"/>
    </source>
</evidence>
<evidence type="ECO:0000256" key="10">
    <source>
        <dbReference type="ARBA" id="ARBA00049494"/>
    </source>
</evidence>
<dbReference type="EC" id="2.7.7.2" evidence="2"/>
<sequence length="265" mass="28393">MEILMLDPPREGPGRRGRGLAGRVRPGAKVAIGTFDGVHRGHRRVIRGCDTVLTFDPHPMHVLAPRGAPCLLSDRRRKLHQFDLLGVRRVAIVPFDHAWSQVPAEDFVQDIVLDGLGAEFVSVGQGFRFGAGGAGTVATFAHYAELTTRVVPLVTRGPAGEPVSSTRIRRLILDGDVESAADLLGASLTLPAVTVDDGRLLISSRFVRPAPGLYLGRVNGHRCALRVCRDRTVAVDGAAATTGSTVEVTFEQRAFTDAARTPAEP</sequence>
<feature type="domain" description="FAD synthetase" evidence="12">
    <location>
        <begin position="27"/>
        <end position="167"/>
    </location>
</feature>
<dbReference type="GO" id="GO:0003919">
    <property type="term" value="F:FMN adenylyltransferase activity"/>
    <property type="evidence" value="ECO:0007669"/>
    <property type="project" value="UniProtKB-EC"/>
</dbReference>
<evidence type="ECO:0000256" key="11">
    <source>
        <dbReference type="SAM" id="MobiDB-lite"/>
    </source>
</evidence>
<keyword evidence="3" id="KW-0285">Flavoprotein</keyword>
<dbReference type="KEGG" id="schf:IPT68_01735"/>
<dbReference type="Pfam" id="PF06574">
    <property type="entry name" value="FAD_syn"/>
    <property type="match status" value="1"/>
</dbReference>
<organism evidence="13 14">
    <name type="scientific">Streptomyces chromofuscus</name>
    <dbReference type="NCBI Taxonomy" id="42881"/>
    <lineage>
        <taxon>Bacteria</taxon>
        <taxon>Bacillati</taxon>
        <taxon>Actinomycetota</taxon>
        <taxon>Actinomycetes</taxon>
        <taxon>Kitasatosporales</taxon>
        <taxon>Streptomycetaceae</taxon>
        <taxon>Streptomyces</taxon>
    </lineage>
</organism>
<dbReference type="RefSeq" id="WP_189697496.1">
    <property type="nucleotide sequence ID" value="NZ_BMTA01000005.1"/>
</dbReference>
<comment type="catalytic activity">
    <reaction evidence="10">
        <text>FMN + ATP + H(+) = FAD + diphosphate</text>
        <dbReference type="Rhea" id="RHEA:17237"/>
        <dbReference type="ChEBI" id="CHEBI:15378"/>
        <dbReference type="ChEBI" id="CHEBI:30616"/>
        <dbReference type="ChEBI" id="CHEBI:33019"/>
        <dbReference type="ChEBI" id="CHEBI:57692"/>
        <dbReference type="ChEBI" id="CHEBI:58210"/>
        <dbReference type="EC" id="2.7.7.2"/>
    </reaction>
</comment>
<dbReference type="GO" id="GO:0009231">
    <property type="term" value="P:riboflavin biosynthetic process"/>
    <property type="evidence" value="ECO:0007669"/>
    <property type="project" value="InterPro"/>
</dbReference>
<dbReference type="SUPFAM" id="SSF52374">
    <property type="entry name" value="Nucleotidylyl transferase"/>
    <property type="match status" value="1"/>
</dbReference>
<evidence type="ECO:0000256" key="6">
    <source>
        <dbReference type="ARBA" id="ARBA00022695"/>
    </source>
</evidence>
<keyword evidence="9" id="KW-0067">ATP-binding</keyword>